<feature type="domain" description="Bacterial bifunctional deaminase-reductase C-terminal" evidence="4">
    <location>
        <begin position="31"/>
        <end position="233"/>
    </location>
</feature>
<dbReference type="EMBL" id="JAGSOH010000012">
    <property type="protein sequence ID" value="MBR7826055.1"/>
    <property type="molecule type" value="Genomic_DNA"/>
</dbReference>
<dbReference type="InterPro" id="IPR024072">
    <property type="entry name" value="DHFR-like_dom_sf"/>
</dbReference>
<keyword evidence="3" id="KW-0560">Oxidoreductase</keyword>
<comment type="pathway">
    <text evidence="1">Cofactor biosynthesis; riboflavin biosynthesis.</text>
</comment>
<comment type="caution">
    <text evidence="5">The sequence shown here is derived from an EMBL/GenBank/DDBJ whole genome shotgun (WGS) entry which is preliminary data.</text>
</comment>
<dbReference type="Gene3D" id="3.40.430.10">
    <property type="entry name" value="Dihydrofolate Reductase, subunit A"/>
    <property type="match status" value="1"/>
</dbReference>
<accession>A0A941E4G5</accession>
<dbReference type="PANTHER" id="PTHR38011:SF7">
    <property type="entry name" value="2,5-DIAMINO-6-RIBOSYLAMINO-4(3H)-PYRIMIDINONE 5'-PHOSPHATE REDUCTASE"/>
    <property type="match status" value="1"/>
</dbReference>
<evidence type="ECO:0000259" key="4">
    <source>
        <dbReference type="Pfam" id="PF01872"/>
    </source>
</evidence>
<keyword evidence="2" id="KW-0521">NADP</keyword>
<evidence type="ECO:0000313" key="5">
    <source>
        <dbReference type="EMBL" id="MBR7826055.1"/>
    </source>
</evidence>
<dbReference type="PANTHER" id="PTHR38011">
    <property type="entry name" value="DIHYDROFOLATE REDUCTASE FAMILY PROTEIN (AFU_ORTHOLOGUE AFUA_8G06820)"/>
    <property type="match status" value="1"/>
</dbReference>
<dbReference type="InterPro" id="IPR002734">
    <property type="entry name" value="RibDG_C"/>
</dbReference>
<evidence type="ECO:0000256" key="3">
    <source>
        <dbReference type="ARBA" id="ARBA00023002"/>
    </source>
</evidence>
<dbReference type="Pfam" id="PF01872">
    <property type="entry name" value="RibD_C"/>
    <property type="match status" value="1"/>
</dbReference>
<dbReference type="RefSeq" id="WP_212517206.1">
    <property type="nucleotide sequence ID" value="NZ_JAGSOH010000012.1"/>
</dbReference>
<dbReference type="AlphaFoldDB" id="A0A941E4G5"/>
<proteinExistence type="predicted"/>
<dbReference type="InterPro" id="IPR050765">
    <property type="entry name" value="Riboflavin_Biosynth_HTPR"/>
</dbReference>
<name>A0A941E4G5_9ACTN</name>
<gene>
    <name evidence="5" type="ORF">KDK95_07040</name>
</gene>
<evidence type="ECO:0000313" key="6">
    <source>
        <dbReference type="Proteomes" id="UP000676325"/>
    </source>
</evidence>
<organism evidence="5 6">
    <name type="scientific">Actinospica acidithermotolerans</name>
    <dbReference type="NCBI Taxonomy" id="2828514"/>
    <lineage>
        <taxon>Bacteria</taxon>
        <taxon>Bacillati</taxon>
        <taxon>Actinomycetota</taxon>
        <taxon>Actinomycetes</taxon>
        <taxon>Catenulisporales</taxon>
        <taxon>Actinospicaceae</taxon>
        <taxon>Actinospica</taxon>
    </lineage>
</organism>
<reference evidence="5" key="1">
    <citation type="submission" date="2021-04" db="EMBL/GenBank/DDBJ databases">
        <title>Genome based classification of Actinospica acidithermotolerans sp. nov., an actinobacterium isolated from an Indonesian hot spring.</title>
        <authorList>
            <person name="Kusuma A.B."/>
            <person name="Putra K.E."/>
            <person name="Nafisah S."/>
            <person name="Loh J."/>
            <person name="Nouioui I."/>
            <person name="Goodfellow M."/>
        </authorList>
    </citation>
    <scope>NUCLEOTIDE SEQUENCE</scope>
    <source>
        <strain evidence="5">MGRD01-02</strain>
    </source>
</reference>
<keyword evidence="6" id="KW-1185">Reference proteome</keyword>
<protein>
    <submittedName>
        <fullName evidence="5">Dihydrofolate reductase family protein</fullName>
    </submittedName>
</protein>
<evidence type="ECO:0000256" key="2">
    <source>
        <dbReference type="ARBA" id="ARBA00022857"/>
    </source>
</evidence>
<dbReference type="SUPFAM" id="SSF53597">
    <property type="entry name" value="Dihydrofolate reductase-like"/>
    <property type="match status" value="1"/>
</dbReference>
<evidence type="ECO:0000256" key="1">
    <source>
        <dbReference type="ARBA" id="ARBA00005104"/>
    </source>
</evidence>
<dbReference type="GO" id="GO:0008703">
    <property type="term" value="F:5-amino-6-(5-phosphoribosylamino)uracil reductase activity"/>
    <property type="evidence" value="ECO:0007669"/>
    <property type="project" value="InterPro"/>
</dbReference>
<dbReference type="GO" id="GO:0009231">
    <property type="term" value="P:riboflavin biosynthetic process"/>
    <property type="evidence" value="ECO:0007669"/>
    <property type="project" value="InterPro"/>
</dbReference>
<sequence>MRQLIPEPPPPRSRPEPELSTVYAYPRGARRWLRANLVASVDGLAQADGASRGLSGPADLRVLRTLRGLADVVLVGGATVRTEGYHRPVVVREEFAEARAAAGQPPAAAIAVVSSSLDVDFDSPLYTDAVTPTITVTVADAPPERLELARAAGEVLIAGPRGRVDLAEAVDRLVDTGRSRLLCEGGPKLLAAVAAAGRLDELCLSVSPQLRAGDGLRLLDGPAFPVPMKLNLHTLLTEDGFLFARYVVT</sequence>
<dbReference type="Proteomes" id="UP000676325">
    <property type="component" value="Unassembled WGS sequence"/>
</dbReference>